<dbReference type="GO" id="GO:0003700">
    <property type="term" value="F:DNA-binding transcription factor activity"/>
    <property type="evidence" value="ECO:0007669"/>
    <property type="project" value="InterPro"/>
</dbReference>
<dbReference type="InterPro" id="IPR011991">
    <property type="entry name" value="ArsR-like_HTH"/>
</dbReference>
<reference evidence="2 3" key="1">
    <citation type="submission" date="2020-04" db="EMBL/GenBank/DDBJ databases">
        <title>Enterovirga sp. isolate from soil.</title>
        <authorList>
            <person name="Chea S."/>
            <person name="Kim D.-U."/>
        </authorList>
    </citation>
    <scope>NUCLEOTIDE SEQUENCE [LARGE SCALE GENOMIC DNA]</scope>
    <source>
        <strain evidence="2 3">DB1703</strain>
    </source>
</reference>
<evidence type="ECO:0000313" key="3">
    <source>
        <dbReference type="Proteomes" id="UP000564885"/>
    </source>
</evidence>
<comment type="caution">
    <text evidence="2">The sequence shown here is derived from an EMBL/GenBank/DDBJ whole genome shotgun (WGS) entry which is preliminary data.</text>
</comment>
<accession>A0A849I7P4</accession>
<dbReference type="InterPro" id="IPR036390">
    <property type="entry name" value="WH_DNA-bd_sf"/>
</dbReference>
<dbReference type="InterPro" id="IPR001845">
    <property type="entry name" value="HTH_ArsR_DNA-bd_dom"/>
</dbReference>
<keyword evidence="3" id="KW-1185">Reference proteome</keyword>
<dbReference type="AlphaFoldDB" id="A0A849I7P4"/>
<dbReference type="InterPro" id="IPR036388">
    <property type="entry name" value="WH-like_DNA-bd_sf"/>
</dbReference>
<dbReference type="SMART" id="SM00418">
    <property type="entry name" value="HTH_ARSR"/>
    <property type="match status" value="1"/>
</dbReference>
<evidence type="ECO:0000313" key="2">
    <source>
        <dbReference type="EMBL" id="NNM72090.1"/>
    </source>
</evidence>
<evidence type="ECO:0000259" key="1">
    <source>
        <dbReference type="SMART" id="SM00418"/>
    </source>
</evidence>
<dbReference type="SUPFAM" id="SSF46785">
    <property type="entry name" value="Winged helix' DNA-binding domain"/>
    <property type="match status" value="1"/>
</dbReference>
<dbReference type="Gene3D" id="1.10.10.10">
    <property type="entry name" value="Winged helix-like DNA-binding domain superfamily/Winged helix DNA-binding domain"/>
    <property type="match status" value="1"/>
</dbReference>
<feature type="domain" description="HTH arsR-type" evidence="1">
    <location>
        <begin position="15"/>
        <end position="97"/>
    </location>
</feature>
<dbReference type="CDD" id="cd00090">
    <property type="entry name" value="HTH_ARSR"/>
    <property type="match status" value="1"/>
</dbReference>
<protein>
    <submittedName>
        <fullName evidence="2">Winged helix-turn-helix transcriptional regulator</fullName>
    </submittedName>
</protein>
<name>A0A849I7P4_9HYPH</name>
<dbReference type="EMBL" id="JABEPP010000002">
    <property type="protein sequence ID" value="NNM72090.1"/>
    <property type="molecule type" value="Genomic_DNA"/>
</dbReference>
<organism evidence="2 3">
    <name type="scientific">Enterovirga aerilata</name>
    <dbReference type="NCBI Taxonomy" id="2730920"/>
    <lineage>
        <taxon>Bacteria</taxon>
        <taxon>Pseudomonadati</taxon>
        <taxon>Pseudomonadota</taxon>
        <taxon>Alphaproteobacteria</taxon>
        <taxon>Hyphomicrobiales</taxon>
        <taxon>Methylobacteriaceae</taxon>
        <taxon>Enterovirga</taxon>
    </lineage>
</organism>
<dbReference type="Proteomes" id="UP000564885">
    <property type="component" value="Unassembled WGS sequence"/>
</dbReference>
<gene>
    <name evidence="2" type="ORF">HJG44_06740</name>
</gene>
<dbReference type="Pfam" id="PF01022">
    <property type="entry name" value="HTH_5"/>
    <property type="match status" value="1"/>
</dbReference>
<proteinExistence type="predicted"/>
<sequence length="97" mass="10803">MARIPTDPLFGAWDNVFWAVADPANRLIIDHLALGDSAVGEISHVIDASSSNTSHRLSKLERLGLVSITKTKSGNLIYRLRPEALQPIKDWLQRFLP</sequence>